<feature type="signal peptide" evidence="1">
    <location>
        <begin position="1"/>
        <end position="31"/>
    </location>
</feature>
<organism evidence="2 3">
    <name type="scientific">Aquibaculum arenosum</name>
    <dbReference type="NCBI Taxonomy" id="3032591"/>
    <lineage>
        <taxon>Bacteria</taxon>
        <taxon>Pseudomonadati</taxon>
        <taxon>Pseudomonadota</taxon>
        <taxon>Alphaproteobacteria</taxon>
        <taxon>Rhodospirillales</taxon>
        <taxon>Rhodovibrionaceae</taxon>
        <taxon>Aquibaculum</taxon>
    </lineage>
</organism>
<gene>
    <name evidence="2" type="ORF">P2G67_12565</name>
</gene>
<evidence type="ECO:0000256" key="1">
    <source>
        <dbReference type="SAM" id="SignalP"/>
    </source>
</evidence>
<reference evidence="2 3" key="1">
    <citation type="submission" date="2023-03" db="EMBL/GenBank/DDBJ databases">
        <title>Fodinicurvata sp. CAU 1616 isolated from sea sendiment.</title>
        <authorList>
            <person name="Kim W."/>
        </authorList>
    </citation>
    <scope>NUCLEOTIDE SEQUENCE [LARGE SCALE GENOMIC DNA]</scope>
    <source>
        <strain evidence="2 3">CAU 1616</strain>
    </source>
</reference>
<comment type="caution">
    <text evidence="2">The sequence shown here is derived from an EMBL/GenBank/DDBJ whole genome shotgun (WGS) entry which is preliminary data.</text>
</comment>
<dbReference type="PROSITE" id="PS51318">
    <property type="entry name" value="TAT"/>
    <property type="match status" value="1"/>
</dbReference>
<evidence type="ECO:0000313" key="2">
    <source>
        <dbReference type="EMBL" id="MDF2096809.1"/>
    </source>
</evidence>
<dbReference type="PANTHER" id="PTHR42941">
    <property type="entry name" value="SLL1037 PROTEIN"/>
    <property type="match status" value="1"/>
</dbReference>
<proteinExistence type="predicted"/>
<dbReference type="InterPro" id="IPR006311">
    <property type="entry name" value="TAT_signal"/>
</dbReference>
<dbReference type="PANTHER" id="PTHR42941:SF1">
    <property type="entry name" value="SLL1037 PROTEIN"/>
    <property type="match status" value="1"/>
</dbReference>
<protein>
    <submittedName>
        <fullName evidence="2">TAXI family TRAP transporter solute-binding subunit</fullName>
    </submittedName>
</protein>
<dbReference type="CDD" id="cd13520">
    <property type="entry name" value="PBP2_TAXI_TRAP"/>
    <property type="match status" value="1"/>
</dbReference>
<accession>A0ABT5YPJ8</accession>
<feature type="chain" id="PRO_5046155025" evidence="1">
    <location>
        <begin position="32"/>
        <end position="345"/>
    </location>
</feature>
<dbReference type="Gene3D" id="3.40.190.10">
    <property type="entry name" value="Periplasmic binding protein-like II"/>
    <property type="match status" value="2"/>
</dbReference>
<dbReference type="NCBIfam" id="TIGR02122">
    <property type="entry name" value="TRAP_TAXI"/>
    <property type="match status" value="1"/>
</dbReference>
<keyword evidence="3" id="KW-1185">Reference proteome</keyword>
<name>A0ABT5YPJ8_9PROT</name>
<dbReference type="InterPro" id="IPR011852">
    <property type="entry name" value="TRAP_TAXI"/>
</dbReference>
<dbReference type="SUPFAM" id="SSF53850">
    <property type="entry name" value="Periplasmic binding protein-like II"/>
    <property type="match status" value="1"/>
</dbReference>
<dbReference type="EMBL" id="JARHUD010000007">
    <property type="protein sequence ID" value="MDF2096809.1"/>
    <property type="molecule type" value="Genomic_DNA"/>
</dbReference>
<dbReference type="Pfam" id="PF16868">
    <property type="entry name" value="NMT1_3"/>
    <property type="match status" value="1"/>
</dbReference>
<evidence type="ECO:0000313" key="3">
    <source>
        <dbReference type="Proteomes" id="UP001215503"/>
    </source>
</evidence>
<sequence>MTRHRKARRTFLQASALAAVTSLALSWGAGAAQAEGSSYILATATTGGTYYPVGVALATLVKIKLQASDGIDMSAISSAGSAENIRMMRSNDAQFSILQGLFGVYGRDGIGPLEQEGPQANLRSITALWQNVEHFLLIKDLAETGTIEDMKNVYGQPYSMGAATSGTRFSNEFILGNLGIDHGQFEQVHKGYGSSIDDLRNGVIVGTNPAAGPPAGAVTRALAQMGDDIAFLQFTEEQARAADGGNTLYSPYTIEAGTYPGQEEDWRTIAQPNFLAVNADVAEEHVYLITKTIYENLPFLINIHAATDEMSLETALTGLPFPLHPGAARFYDEVGIDIPEHLRPQ</sequence>
<keyword evidence="1" id="KW-0732">Signal</keyword>
<dbReference type="Proteomes" id="UP001215503">
    <property type="component" value="Unassembled WGS sequence"/>
</dbReference>
<dbReference type="RefSeq" id="WP_275823568.1">
    <property type="nucleotide sequence ID" value="NZ_JARHUD010000007.1"/>
</dbReference>